<dbReference type="AlphaFoldDB" id="L9YEZ8"/>
<accession>L9YEZ8</accession>
<evidence type="ECO:0000256" key="1">
    <source>
        <dbReference type="SAM" id="Phobius"/>
    </source>
</evidence>
<reference evidence="2 3" key="1">
    <citation type="journal article" date="2014" name="PLoS Genet.">
        <title>Phylogenetically driven sequencing of extremely halophilic archaea reveals strategies for static and dynamic osmo-response.</title>
        <authorList>
            <person name="Becker E.A."/>
            <person name="Seitzer P.M."/>
            <person name="Tritt A."/>
            <person name="Larsen D."/>
            <person name="Krusor M."/>
            <person name="Yao A.I."/>
            <person name="Wu D."/>
            <person name="Madern D."/>
            <person name="Eisen J.A."/>
            <person name="Darling A.E."/>
            <person name="Facciotti M.T."/>
        </authorList>
    </citation>
    <scope>NUCLEOTIDE SEQUENCE [LARGE SCALE GENOMIC DNA]</scope>
    <source>
        <strain evidence="2 3">DSM 3751</strain>
    </source>
</reference>
<feature type="transmembrane region" description="Helical" evidence="1">
    <location>
        <begin position="18"/>
        <end position="40"/>
    </location>
</feature>
<dbReference type="Proteomes" id="UP000011618">
    <property type="component" value="Unassembled WGS sequence"/>
</dbReference>
<comment type="caution">
    <text evidence="2">The sequence shown here is derived from an EMBL/GenBank/DDBJ whole genome shotgun (WGS) entry which is preliminary data.</text>
</comment>
<proteinExistence type="predicted"/>
<protein>
    <submittedName>
        <fullName evidence="2">Uncharacterized protein</fullName>
    </submittedName>
</protein>
<sequence length="82" mass="9113">MCSGPVFCGISGNRTHRILYLAGFKVALATLVTLIAPSFLPAVWASSLNVPVRQRLFGLRIPCNLDFVLEYVPLLFEFEDNL</sequence>
<keyword evidence="1" id="KW-0812">Transmembrane</keyword>
<name>L9YEZ8_9EURY</name>
<organism evidence="2 3">
    <name type="scientific">Natrinema pallidum DSM 3751</name>
    <dbReference type="NCBI Taxonomy" id="1227495"/>
    <lineage>
        <taxon>Archaea</taxon>
        <taxon>Methanobacteriati</taxon>
        <taxon>Methanobacteriota</taxon>
        <taxon>Stenosarchaea group</taxon>
        <taxon>Halobacteria</taxon>
        <taxon>Halobacteriales</taxon>
        <taxon>Natrialbaceae</taxon>
        <taxon>Natrinema</taxon>
    </lineage>
</organism>
<keyword evidence="1" id="KW-0472">Membrane</keyword>
<keyword evidence="1" id="KW-1133">Transmembrane helix</keyword>
<evidence type="ECO:0000313" key="3">
    <source>
        <dbReference type="Proteomes" id="UP000011618"/>
    </source>
</evidence>
<gene>
    <name evidence="2" type="ORF">C487_18586</name>
</gene>
<evidence type="ECO:0000313" key="2">
    <source>
        <dbReference type="EMBL" id="ELY72699.1"/>
    </source>
</evidence>
<dbReference type="EMBL" id="AOII01000107">
    <property type="protein sequence ID" value="ELY72699.1"/>
    <property type="molecule type" value="Genomic_DNA"/>
</dbReference>